<reference evidence="1 2" key="1">
    <citation type="journal article" date="2017" name="Int. J. Syst. Evol. Microbiol.">
        <title>Maripseudobacter aurantiacus gen. nov., sp. nov., a novel member of the family Flavobacteriaceae isolated from a sedimentation basin.</title>
        <authorList>
            <person name="Chen C."/>
            <person name="Su Y."/>
            <person name="Tao T."/>
            <person name="Fu G."/>
            <person name="Zhang C."/>
            <person name="Sun C."/>
            <person name="Zhang X."/>
            <person name="Wu M."/>
        </authorList>
    </citation>
    <scope>NUCLEOTIDE SEQUENCE [LARGE SCALE GENOMIC DNA]</scope>
    <source>
        <strain evidence="2">CDA4</strain>
    </source>
</reference>
<accession>A0A5R8MBZ6</accession>
<keyword evidence="2" id="KW-1185">Reference proteome</keyword>
<dbReference type="Pfam" id="PF09484">
    <property type="entry name" value="Cas_TM1802"/>
    <property type="match status" value="1"/>
</dbReference>
<name>A0A5R8MBZ6_9FLAO</name>
<dbReference type="AlphaFoldDB" id="A0A5R8MBZ6"/>
<dbReference type="InterPro" id="IPR013389">
    <property type="entry name" value="CRISPR-assoc_prot_Cas8b"/>
</dbReference>
<dbReference type="EMBL" id="VBUK01000001">
    <property type="protein sequence ID" value="TLF47037.1"/>
    <property type="molecule type" value="Genomic_DNA"/>
</dbReference>
<proteinExistence type="predicted"/>
<evidence type="ECO:0000313" key="2">
    <source>
        <dbReference type="Proteomes" id="UP000308382"/>
    </source>
</evidence>
<gene>
    <name evidence="1" type="ORF">FEK29_04525</name>
</gene>
<comment type="caution">
    <text evidence="1">The sequence shown here is derived from an EMBL/GenBank/DDBJ whole genome shotgun (WGS) entry which is preliminary data.</text>
</comment>
<dbReference type="Proteomes" id="UP000308382">
    <property type="component" value="Unassembled WGS sequence"/>
</dbReference>
<sequence>MVTEEEKEEISKKVSFDFEKLKRFISENEDFAKQDAQSGIFCLGVLVHLVFSMQQASLGSTPFEKKLKGLHITSRDVERLYTEAVEKVNQYSYQNTYKDLREYIAEKLRICKKEIAKMSNQEISFNFVCGLELGRKFKS</sequence>
<organism evidence="1 2">
    <name type="scientific">Maribacter aurantiacus</name>
    <dbReference type="NCBI Taxonomy" id="1882343"/>
    <lineage>
        <taxon>Bacteria</taxon>
        <taxon>Pseudomonadati</taxon>
        <taxon>Bacteroidota</taxon>
        <taxon>Flavobacteriia</taxon>
        <taxon>Flavobacteriales</taxon>
        <taxon>Flavobacteriaceae</taxon>
        <taxon>Maribacter</taxon>
    </lineage>
</organism>
<evidence type="ECO:0000313" key="1">
    <source>
        <dbReference type="EMBL" id="TLF47037.1"/>
    </source>
</evidence>
<protein>
    <submittedName>
        <fullName evidence="1">Uncharacterized protein</fullName>
    </submittedName>
</protein>
<dbReference type="OrthoDB" id="5422815at2"/>
<dbReference type="RefSeq" id="WP_138257180.1">
    <property type="nucleotide sequence ID" value="NZ_VBUK01000001.1"/>
</dbReference>